<protein>
    <submittedName>
        <fullName evidence="1">VWFA and cache domain-containing protein 1</fullName>
    </submittedName>
</protein>
<reference evidence="1" key="1">
    <citation type="submission" date="2023-01" db="EMBL/GenBank/DDBJ databases">
        <title>Genome assembly of the deep-sea coral Lophelia pertusa.</title>
        <authorList>
            <person name="Herrera S."/>
            <person name="Cordes E."/>
        </authorList>
    </citation>
    <scope>NUCLEOTIDE SEQUENCE</scope>
    <source>
        <strain evidence="1">USNM1676648</strain>
        <tissue evidence="1">Polyp</tissue>
    </source>
</reference>
<dbReference type="Proteomes" id="UP001163046">
    <property type="component" value="Unassembled WGS sequence"/>
</dbReference>
<evidence type="ECO:0000313" key="1">
    <source>
        <dbReference type="EMBL" id="KAJ7382929.1"/>
    </source>
</evidence>
<proteinExistence type="predicted"/>
<gene>
    <name evidence="1" type="primary">CACHD1_4</name>
    <name evidence="1" type="ORF">OS493_031704</name>
</gene>
<dbReference type="AlphaFoldDB" id="A0A9W9ZMT7"/>
<keyword evidence="2" id="KW-1185">Reference proteome</keyword>
<comment type="caution">
    <text evidence="1">The sequence shown here is derived from an EMBL/GenBank/DDBJ whole genome shotgun (WGS) entry which is preliminary data.</text>
</comment>
<accession>A0A9W9ZMT7</accession>
<evidence type="ECO:0000313" key="2">
    <source>
        <dbReference type="Proteomes" id="UP001163046"/>
    </source>
</evidence>
<name>A0A9W9ZMT7_9CNID</name>
<organism evidence="1 2">
    <name type="scientific">Desmophyllum pertusum</name>
    <dbReference type="NCBI Taxonomy" id="174260"/>
    <lineage>
        <taxon>Eukaryota</taxon>
        <taxon>Metazoa</taxon>
        <taxon>Cnidaria</taxon>
        <taxon>Anthozoa</taxon>
        <taxon>Hexacorallia</taxon>
        <taxon>Scleractinia</taxon>
        <taxon>Caryophylliina</taxon>
        <taxon>Caryophylliidae</taxon>
        <taxon>Desmophyllum</taxon>
    </lineage>
</organism>
<sequence>MHTGILIFMDIRSLEPETEFNEVFDSITNITVVKFAPGAFKDPYKYIGKQETKADVDLLTAYMKDDTGTVTNPGLKNDIRDTVNRYMENGRPVAA</sequence>
<dbReference type="OrthoDB" id="10009339at2759"/>
<dbReference type="EMBL" id="MU825910">
    <property type="protein sequence ID" value="KAJ7382929.1"/>
    <property type="molecule type" value="Genomic_DNA"/>
</dbReference>